<sequence length="108" mass="11787">MSPPSLESRAGQGLPVYAVARGEEREQWDLPLIVPRVRAKGMPEVWVSFYRISQALSTPVPFLSTPRTHTPAERATNWHIGCQCGCGGNFRAQHQSRKAAGLFAQGGA</sequence>
<name>A0ACC2GRQ6_DALPE</name>
<reference evidence="1" key="1">
    <citation type="submission" date="2021-05" db="EMBL/GenBank/DDBJ databases">
        <authorList>
            <person name="Pan Q."/>
            <person name="Jouanno E."/>
            <person name="Zahm M."/>
            <person name="Klopp C."/>
            <person name="Cabau C."/>
            <person name="Louis A."/>
            <person name="Berthelot C."/>
            <person name="Parey E."/>
            <person name="Roest Crollius H."/>
            <person name="Montfort J."/>
            <person name="Robinson-Rechavi M."/>
            <person name="Bouchez O."/>
            <person name="Lampietro C."/>
            <person name="Lopez Roques C."/>
            <person name="Donnadieu C."/>
            <person name="Postlethwait J."/>
            <person name="Bobe J."/>
            <person name="Dillon D."/>
            <person name="Chandos A."/>
            <person name="von Hippel F."/>
            <person name="Guiguen Y."/>
        </authorList>
    </citation>
    <scope>NUCLEOTIDE SEQUENCE</scope>
    <source>
        <strain evidence="1">YG-Jan2019</strain>
    </source>
</reference>
<keyword evidence="2" id="KW-1185">Reference proteome</keyword>
<accession>A0ACC2GRQ6</accession>
<evidence type="ECO:0000313" key="2">
    <source>
        <dbReference type="Proteomes" id="UP001157502"/>
    </source>
</evidence>
<dbReference type="Proteomes" id="UP001157502">
    <property type="component" value="Chromosome 10"/>
</dbReference>
<protein>
    <submittedName>
        <fullName evidence="1">Uncharacterized protein</fullName>
    </submittedName>
</protein>
<comment type="caution">
    <text evidence="1">The sequence shown here is derived from an EMBL/GenBank/DDBJ whole genome shotgun (WGS) entry which is preliminary data.</text>
</comment>
<gene>
    <name evidence="1" type="ORF">DPEC_G00124730</name>
</gene>
<organism evidence="1 2">
    <name type="scientific">Dallia pectoralis</name>
    <name type="common">Alaska blackfish</name>
    <dbReference type="NCBI Taxonomy" id="75939"/>
    <lineage>
        <taxon>Eukaryota</taxon>
        <taxon>Metazoa</taxon>
        <taxon>Chordata</taxon>
        <taxon>Craniata</taxon>
        <taxon>Vertebrata</taxon>
        <taxon>Euteleostomi</taxon>
        <taxon>Actinopterygii</taxon>
        <taxon>Neopterygii</taxon>
        <taxon>Teleostei</taxon>
        <taxon>Protacanthopterygii</taxon>
        <taxon>Esociformes</taxon>
        <taxon>Umbridae</taxon>
        <taxon>Dallia</taxon>
    </lineage>
</organism>
<dbReference type="EMBL" id="CM055737">
    <property type="protein sequence ID" value="KAJ8006098.1"/>
    <property type="molecule type" value="Genomic_DNA"/>
</dbReference>
<evidence type="ECO:0000313" key="1">
    <source>
        <dbReference type="EMBL" id="KAJ8006098.1"/>
    </source>
</evidence>
<proteinExistence type="predicted"/>